<organism evidence="2 3">
    <name type="scientific">Aegilops tauschii subsp. strangulata</name>
    <name type="common">Goatgrass</name>
    <dbReference type="NCBI Taxonomy" id="200361"/>
    <lineage>
        <taxon>Eukaryota</taxon>
        <taxon>Viridiplantae</taxon>
        <taxon>Streptophyta</taxon>
        <taxon>Embryophyta</taxon>
        <taxon>Tracheophyta</taxon>
        <taxon>Spermatophyta</taxon>
        <taxon>Magnoliopsida</taxon>
        <taxon>Liliopsida</taxon>
        <taxon>Poales</taxon>
        <taxon>Poaceae</taxon>
        <taxon>BOP clade</taxon>
        <taxon>Pooideae</taxon>
        <taxon>Triticodae</taxon>
        <taxon>Triticeae</taxon>
        <taxon>Triticinae</taxon>
        <taxon>Aegilops</taxon>
    </lineage>
</organism>
<keyword evidence="3" id="KW-1185">Reference proteome</keyword>
<reference evidence="2" key="3">
    <citation type="journal article" date="2017" name="Nature">
        <title>Genome sequence of the progenitor of the wheat D genome Aegilops tauschii.</title>
        <authorList>
            <person name="Luo M.C."/>
            <person name="Gu Y.Q."/>
            <person name="Puiu D."/>
            <person name="Wang H."/>
            <person name="Twardziok S.O."/>
            <person name="Deal K.R."/>
            <person name="Huo N."/>
            <person name="Zhu T."/>
            <person name="Wang L."/>
            <person name="Wang Y."/>
            <person name="McGuire P.E."/>
            <person name="Liu S."/>
            <person name="Long H."/>
            <person name="Ramasamy R.K."/>
            <person name="Rodriguez J.C."/>
            <person name="Van S.L."/>
            <person name="Yuan L."/>
            <person name="Wang Z."/>
            <person name="Xia Z."/>
            <person name="Xiao L."/>
            <person name="Anderson O.D."/>
            <person name="Ouyang S."/>
            <person name="Liang Y."/>
            <person name="Zimin A.V."/>
            <person name="Pertea G."/>
            <person name="Qi P."/>
            <person name="Bennetzen J.L."/>
            <person name="Dai X."/>
            <person name="Dawson M.W."/>
            <person name="Muller H.G."/>
            <person name="Kugler K."/>
            <person name="Rivarola-Duarte L."/>
            <person name="Spannagl M."/>
            <person name="Mayer K.F.X."/>
            <person name="Lu F.H."/>
            <person name="Bevan M.W."/>
            <person name="Leroy P."/>
            <person name="Li P."/>
            <person name="You F.M."/>
            <person name="Sun Q."/>
            <person name="Liu Z."/>
            <person name="Lyons E."/>
            <person name="Wicker T."/>
            <person name="Salzberg S.L."/>
            <person name="Devos K.M."/>
            <person name="Dvorak J."/>
        </authorList>
    </citation>
    <scope>NUCLEOTIDE SEQUENCE [LARGE SCALE GENOMIC DNA]</scope>
    <source>
        <strain evidence="2">cv. AL8/78</strain>
    </source>
</reference>
<sequence length="186" mass="19798">MRRQWRCRPLQGRRWLLVRDGAVSSQNRAPTPTTGCPRLPSSSTIPSIGCVCIAPHRISPETLEEEVAKGEGAPDPQNTTLIGRDRPMLQATTHPRLPSPRSPIPLCDAPSSIYPPLLKNLGAGLGWGSPRSSVPWPAAPPHQARPAPSPCLGTPPSSQQLEPTATGRSGSPTKRVATMACTRAMG</sequence>
<dbReference type="EnsemblPlants" id="AET2Gv20624900.1">
    <property type="protein sequence ID" value="AET2Gv20624900.1"/>
    <property type="gene ID" value="AET2Gv20624900"/>
</dbReference>
<feature type="region of interest" description="Disordered" evidence="1">
    <location>
        <begin position="132"/>
        <end position="177"/>
    </location>
</feature>
<reference evidence="2" key="4">
    <citation type="submission" date="2019-03" db="UniProtKB">
        <authorList>
            <consortium name="EnsemblPlants"/>
        </authorList>
    </citation>
    <scope>IDENTIFICATION</scope>
</reference>
<evidence type="ECO:0000313" key="3">
    <source>
        <dbReference type="Proteomes" id="UP000015105"/>
    </source>
</evidence>
<dbReference type="Proteomes" id="UP000015105">
    <property type="component" value="Chromosome 2D"/>
</dbReference>
<dbReference type="Gramene" id="AET2Gv20624900.11">
    <property type="protein sequence ID" value="AET2Gv20624900.11"/>
    <property type="gene ID" value="AET2Gv20624900"/>
</dbReference>
<reference evidence="3" key="2">
    <citation type="journal article" date="2017" name="Nat. Plants">
        <title>The Aegilops tauschii genome reveals multiple impacts of transposons.</title>
        <authorList>
            <person name="Zhao G."/>
            <person name="Zou C."/>
            <person name="Li K."/>
            <person name="Wang K."/>
            <person name="Li T."/>
            <person name="Gao L."/>
            <person name="Zhang X."/>
            <person name="Wang H."/>
            <person name="Yang Z."/>
            <person name="Liu X."/>
            <person name="Jiang W."/>
            <person name="Mao L."/>
            <person name="Kong X."/>
            <person name="Jiao Y."/>
            <person name="Jia J."/>
        </authorList>
    </citation>
    <scope>NUCLEOTIDE SEQUENCE [LARGE SCALE GENOMIC DNA]</scope>
    <source>
        <strain evidence="3">cv. AL8/78</strain>
    </source>
</reference>
<dbReference type="EnsemblPlants" id="AET2Gv20624900.6">
    <property type="protein sequence ID" value="AET2Gv20624900.6"/>
    <property type="gene ID" value="AET2Gv20624900"/>
</dbReference>
<feature type="compositionally biased region" description="Polar residues" evidence="1">
    <location>
        <begin position="155"/>
        <end position="172"/>
    </location>
</feature>
<dbReference type="Gramene" id="AET2Gv20624900.1">
    <property type="protein sequence ID" value="AET2Gv20624900.1"/>
    <property type="gene ID" value="AET2Gv20624900"/>
</dbReference>
<reference evidence="2" key="5">
    <citation type="journal article" date="2021" name="G3 (Bethesda)">
        <title>Aegilops tauschii genome assembly Aet v5.0 features greater sequence contiguity and improved annotation.</title>
        <authorList>
            <person name="Wang L."/>
            <person name="Zhu T."/>
            <person name="Rodriguez J.C."/>
            <person name="Deal K.R."/>
            <person name="Dubcovsky J."/>
            <person name="McGuire P.E."/>
            <person name="Lux T."/>
            <person name="Spannagl M."/>
            <person name="Mayer K.F.X."/>
            <person name="Baldrich P."/>
            <person name="Meyers B.C."/>
            <person name="Huo N."/>
            <person name="Gu Y.Q."/>
            <person name="Zhou H."/>
            <person name="Devos K.M."/>
            <person name="Bennetzen J.L."/>
            <person name="Unver T."/>
            <person name="Budak H."/>
            <person name="Gulick P.J."/>
            <person name="Galiba G."/>
            <person name="Kalapos B."/>
            <person name="Nelson D.R."/>
            <person name="Li P."/>
            <person name="You F.M."/>
            <person name="Luo M.C."/>
            <person name="Dvorak J."/>
        </authorList>
    </citation>
    <scope>NUCLEOTIDE SEQUENCE [LARGE SCALE GENOMIC DNA]</scope>
    <source>
        <strain evidence="2">cv. AL8/78</strain>
    </source>
</reference>
<dbReference type="EnsemblPlants" id="AET2Gv20624900.10">
    <property type="protein sequence ID" value="AET2Gv20624900.10"/>
    <property type="gene ID" value="AET2Gv20624900"/>
</dbReference>
<dbReference type="Gramene" id="AET2Gv20624900.4">
    <property type="protein sequence ID" value="AET2Gv20624900.4"/>
    <property type="gene ID" value="AET2Gv20624900"/>
</dbReference>
<evidence type="ECO:0000256" key="1">
    <source>
        <dbReference type="SAM" id="MobiDB-lite"/>
    </source>
</evidence>
<dbReference type="EnsemblPlants" id="AET2Gv20624900.15">
    <property type="protein sequence ID" value="AET2Gv20624900.15"/>
    <property type="gene ID" value="AET2Gv20624900"/>
</dbReference>
<dbReference type="AlphaFoldDB" id="A0A453BT99"/>
<evidence type="ECO:0000313" key="2">
    <source>
        <dbReference type="EnsemblPlants" id="AET2Gv20624900.3"/>
    </source>
</evidence>
<accession>A0A453BT99</accession>
<dbReference type="Gramene" id="AET2Gv20624900.6">
    <property type="protein sequence ID" value="AET2Gv20624900.6"/>
    <property type="gene ID" value="AET2Gv20624900"/>
</dbReference>
<dbReference type="EnsemblPlants" id="AET2Gv20624900.4">
    <property type="protein sequence ID" value="AET2Gv20624900.4"/>
    <property type="gene ID" value="AET2Gv20624900"/>
</dbReference>
<dbReference type="Gramene" id="AET2Gv20624900.10">
    <property type="protein sequence ID" value="AET2Gv20624900.10"/>
    <property type="gene ID" value="AET2Gv20624900"/>
</dbReference>
<dbReference type="Gramene" id="AET2Gv20624900.15">
    <property type="protein sequence ID" value="AET2Gv20624900.15"/>
    <property type="gene ID" value="AET2Gv20624900"/>
</dbReference>
<name>A0A453BT99_AEGTS</name>
<reference evidence="3" key="1">
    <citation type="journal article" date="2014" name="Science">
        <title>Ancient hybridizations among the ancestral genomes of bread wheat.</title>
        <authorList>
            <consortium name="International Wheat Genome Sequencing Consortium,"/>
            <person name="Marcussen T."/>
            <person name="Sandve S.R."/>
            <person name="Heier L."/>
            <person name="Spannagl M."/>
            <person name="Pfeifer M."/>
            <person name="Jakobsen K.S."/>
            <person name="Wulff B.B."/>
            <person name="Steuernagel B."/>
            <person name="Mayer K.F."/>
            <person name="Olsen O.A."/>
        </authorList>
    </citation>
    <scope>NUCLEOTIDE SEQUENCE [LARGE SCALE GENOMIC DNA]</scope>
    <source>
        <strain evidence="3">cv. AL8/78</strain>
    </source>
</reference>
<dbReference type="EnsemblPlants" id="AET2Gv20624900.11">
    <property type="protein sequence ID" value="AET2Gv20624900.11"/>
    <property type="gene ID" value="AET2Gv20624900"/>
</dbReference>
<dbReference type="Gramene" id="AET2Gv20624900.3">
    <property type="protein sequence ID" value="AET2Gv20624900.3"/>
    <property type="gene ID" value="AET2Gv20624900"/>
</dbReference>
<protein>
    <submittedName>
        <fullName evidence="2">Uncharacterized protein</fullName>
    </submittedName>
</protein>
<dbReference type="EnsemblPlants" id="AET2Gv20624900.3">
    <property type="protein sequence ID" value="AET2Gv20624900.3"/>
    <property type="gene ID" value="AET2Gv20624900"/>
</dbReference>
<proteinExistence type="predicted"/>